<keyword evidence="2" id="KW-1185">Reference proteome</keyword>
<proteinExistence type="predicted"/>
<evidence type="ECO:0000313" key="1">
    <source>
        <dbReference type="EMBL" id="KAK4211089.1"/>
    </source>
</evidence>
<name>A0AAN7B5J1_9PEZI</name>
<organism evidence="1 2">
    <name type="scientific">Rhypophila decipiens</name>
    <dbReference type="NCBI Taxonomy" id="261697"/>
    <lineage>
        <taxon>Eukaryota</taxon>
        <taxon>Fungi</taxon>
        <taxon>Dikarya</taxon>
        <taxon>Ascomycota</taxon>
        <taxon>Pezizomycotina</taxon>
        <taxon>Sordariomycetes</taxon>
        <taxon>Sordariomycetidae</taxon>
        <taxon>Sordariales</taxon>
        <taxon>Naviculisporaceae</taxon>
        <taxon>Rhypophila</taxon>
    </lineage>
</organism>
<evidence type="ECO:0000313" key="2">
    <source>
        <dbReference type="Proteomes" id="UP001301769"/>
    </source>
</evidence>
<dbReference type="Proteomes" id="UP001301769">
    <property type="component" value="Unassembled WGS sequence"/>
</dbReference>
<gene>
    <name evidence="1" type="ORF">QBC37DRAFT_402768</name>
</gene>
<accession>A0AAN7B5J1</accession>
<protein>
    <submittedName>
        <fullName evidence="1">Uncharacterized protein</fullName>
    </submittedName>
</protein>
<reference evidence="1" key="1">
    <citation type="journal article" date="2023" name="Mol. Phylogenet. Evol.">
        <title>Genome-scale phylogeny and comparative genomics of the fungal order Sordariales.</title>
        <authorList>
            <person name="Hensen N."/>
            <person name="Bonometti L."/>
            <person name="Westerberg I."/>
            <person name="Brannstrom I.O."/>
            <person name="Guillou S."/>
            <person name="Cros-Aarteil S."/>
            <person name="Calhoun S."/>
            <person name="Haridas S."/>
            <person name="Kuo A."/>
            <person name="Mondo S."/>
            <person name="Pangilinan J."/>
            <person name="Riley R."/>
            <person name="LaButti K."/>
            <person name="Andreopoulos B."/>
            <person name="Lipzen A."/>
            <person name="Chen C."/>
            <person name="Yan M."/>
            <person name="Daum C."/>
            <person name="Ng V."/>
            <person name="Clum A."/>
            <person name="Steindorff A."/>
            <person name="Ohm R.A."/>
            <person name="Martin F."/>
            <person name="Silar P."/>
            <person name="Natvig D.O."/>
            <person name="Lalanne C."/>
            <person name="Gautier V."/>
            <person name="Ament-Velasquez S.L."/>
            <person name="Kruys A."/>
            <person name="Hutchinson M.I."/>
            <person name="Powell A.J."/>
            <person name="Barry K."/>
            <person name="Miller A.N."/>
            <person name="Grigoriev I.V."/>
            <person name="Debuchy R."/>
            <person name="Gladieux P."/>
            <person name="Hiltunen Thoren M."/>
            <person name="Johannesson H."/>
        </authorList>
    </citation>
    <scope>NUCLEOTIDE SEQUENCE</scope>
    <source>
        <strain evidence="1">PSN293</strain>
    </source>
</reference>
<reference evidence="1" key="2">
    <citation type="submission" date="2023-05" db="EMBL/GenBank/DDBJ databases">
        <authorList>
            <consortium name="Lawrence Berkeley National Laboratory"/>
            <person name="Steindorff A."/>
            <person name="Hensen N."/>
            <person name="Bonometti L."/>
            <person name="Westerberg I."/>
            <person name="Brannstrom I.O."/>
            <person name="Guillou S."/>
            <person name="Cros-Aarteil S."/>
            <person name="Calhoun S."/>
            <person name="Haridas S."/>
            <person name="Kuo A."/>
            <person name="Mondo S."/>
            <person name="Pangilinan J."/>
            <person name="Riley R."/>
            <person name="Labutti K."/>
            <person name="Andreopoulos B."/>
            <person name="Lipzen A."/>
            <person name="Chen C."/>
            <person name="Yanf M."/>
            <person name="Daum C."/>
            <person name="Ng V."/>
            <person name="Clum A."/>
            <person name="Ohm R."/>
            <person name="Martin F."/>
            <person name="Silar P."/>
            <person name="Natvig D."/>
            <person name="Lalanne C."/>
            <person name="Gautier V."/>
            <person name="Ament-Velasquez S.L."/>
            <person name="Kruys A."/>
            <person name="Hutchinson M.I."/>
            <person name="Powell A.J."/>
            <person name="Barry K."/>
            <person name="Miller A.N."/>
            <person name="Grigoriev I.V."/>
            <person name="Debuchy R."/>
            <person name="Gladieux P."/>
            <person name="Thoren M.H."/>
            <person name="Johannesson H."/>
        </authorList>
    </citation>
    <scope>NUCLEOTIDE SEQUENCE</scope>
    <source>
        <strain evidence="1">PSN293</strain>
    </source>
</reference>
<sequence>MRTTRPSRRVLPTAQMVTPCTQTSLQMPSGLAFVVISTRMGSYHDAQPIDVLEDWVKANLGSIMKTPHARTVKKKGLWIVTKTFTSKKRAVAVMQSSGQSVALGVDASIPNIVKVGPSMKWWETMVDKPGWKAQVDDDGVVLFMSGLYWKPWPIVKSLHVKREKERQTLLGVADGIDAVVKGGQPGEEDEEYYTFKPNMVGRVEGNVAGDVPKINYFDEMESSDDDD</sequence>
<comment type="caution">
    <text evidence="1">The sequence shown here is derived from an EMBL/GenBank/DDBJ whole genome shotgun (WGS) entry which is preliminary data.</text>
</comment>
<dbReference type="EMBL" id="MU858157">
    <property type="protein sequence ID" value="KAK4211089.1"/>
    <property type="molecule type" value="Genomic_DNA"/>
</dbReference>
<dbReference type="AlphaFoldDB" id="A0AAN7B5J1"/>